<sequence length="155" mass="17163">MKSAWAKFKNLPEPLRRVIGLRMMVGGAALVLFIIIWILMGDITLAIPCATLGAYLLVSSCMLVHRNFLCITGTVKEVVMTGIRKLPKYLLLETEEGIIRLPANRKPFPAGSSVTLYLATNTPVYEQDGILKIFSYLALELAAPSKKKIDERGKL</sequence>
<proteinExistence type="predicted"/>
<evidence type="ECO:0000256" key="1">
    <source>
        <dbReference type="SAM" id="Phobius"/>
    </source>
</evidence>
<name>A0ABM6L4N9_9FIRM</name>
<keyword evidence="1" id="KW-0812">Transmembrane</keyword>
<keyword evidence="3" id="KW-1185">Reference proteome</keyword>
<feature type="transmembrane region" description="Helical" evidence="1">
    <location>
        <begin position="21"/>
        <end position="39"/>
    </location>
</feature>
<protein>
    <recommendedName>
        <fullName evidence="4">DUF304 domain-containing protein</fullName>
    </recommendedName>
</protein>
<evidence type="ECO:0008006" key="4">
    <source>
        <dbReference type="Google" id="ProtNLM"/>
    </source>
</evidence>
<dbReference type="EMBL" id="CP021422">
    <property type="protein sequence ID" value="ASB40297.1"/>
    <property type="molecule type" value="Genomic_DNA"/>
</dbReference>
<evidence type="ECO:0000313" key="2">
    <source>
        <dbReference type="EMBL" id="ASB40297.1"/>
    </source>
</evidence>
<gene>
    <name evidence="2" type="ORF">ADH66_06260</name>
</gene>
<dbReference type="Proteomes" id="UP000196710">
    <property type="component" value="Chromosome"/>
</dbReference>
<accession>A0ABM6L4N9</accession>
<feature type="transmembrane region" description="Helical" evidence="1">
    <location>
        <begin position="45"/>
        <end position="64"/>
    </location>
</feature>
<evidence type="ECO:0000313" key="3">
    <source>
        <dbReference type="Proteomes" id="UP000196710"/>
    </source>
</evidence>
<keyword evidence="1" id="KW-0472">Membrane</keyword>
<organism evidence="2 3">
    <name type="scientific">Acutalibacter muris</name>
    <dbReference type="NCBI Taxonomy" id="1796620"/>
    <lineage>
        <taxon>Bacteria</taxon>
        <taxon>Bacillati</taxon>
        <taxon>Bacillota</taxon>
        <taxon>Clostridia</taxon>
        <taxon>Eubacteriales</taxon>
        <taxon>Acutalibacteraceae</taxon>
        <taxon>Acutalibacter</taxon>
    </lineage>
</organism>
<reference evidence="3" key="1">
    <citation type="submission" date="2017-05" db="EMBL/GenBank/DDBJ databases">
        <title>Improved OligoMM genomes.</title>
        <authorList>
            <person name="Garzetti D."/>
        </authorList>
    </citation>
    <scope>NUCLEOTIDE SEQUENCE [LARGE SCALE GENOMIC DNA]</scope>
    <source>
        <strain evidence="3">KB18</strain>
    </source>
</reference>
<keyword evidence="1" id="KW-1133">Transmembrane helix</keyword>